<evidence type="ECO:0000256" key="1">
    <source>
        <dbReference type="ARBA" id="ARBA00001917"/>
    </source>
</evidence>
<evidence type="ECO:0000256" key="11">
    <source>
        <dbReference type="HAMAP-Rule" id="MF_00354"/>
    </source>
</evidence>
<dbReference type="CDD" id="cd02811">
    <property type="entry name" value="IDI-2_FMN"/>
    <property type="match status" value="1"/>
</dbReference>
<dbReference type="GO" id="GO:0008299">
    <property type="term" value="P:isoprenoid biosynthetic process"/>
    <property type="evidence" value="ECO:0007669"/>
    <property type="project" value="UniProtKB-UniRule"/>
</dbReference>
<dbReference type="GO" id="GO:0000287">
    <property type="term" value="F:magnesium ion binding"/>
    <property type="evidence" value="ECO:0007669"/>
    <property type="project" value="UniProtKB-UniRule"/>
</dbReference>
<keyword evidence="9 11" id="KW-0413">Isomerase</keyword>
<dbReference type="HAMAP" id="MF_00354">
    <property type="entry name" value="Idi_2"/>
    <property type="match status" value="1"/>
</dbReference>
<dbReference type="InterPro" id="IPR013785">
    <property type="entry name" value="Aldolase_TIM"/>
</dbReference>
<dbReference type="Proteomes" id="UP000063718">
    <property type="component" value="Unassembled WGS sequence"/>
</dbReference>
<dbReference type="Pfam" id="PF01070">
    <property type="entry name" value="FMN_dh"/>
    <property type="match status" value="1"/>
</dbReference>
<reference evidence="13" key="1">
    <citation type="journal article" date="2014" name="Gene">
        <title>Genome-guided analysis of transformation efficiency and carbon dioxide assimilation by Moorella thermoacetica Y72.</title>
        <authorList>
            <person name="Tsukahara K."/>
            <person name="Kita A."/>
            <person name="Nakashimada Y."/>
            <person name="Hoshino T."/>
            <person name="Murakami K."/>
        </authorList>
    </citation>
    <scope>NUCLEOTIDE SEQUENCE [LARGE SCALE GENOMIC DNA]</scope>
    <source>
        <strain evidence="13">Y72</strain>
    </source>
</reference>
<dbReference type="NCBIfam" id="TIGR02151">
    <property type="entry name" value="IPP_isom_2"/>
    <property type="match status" value="1"/>
</dbReference>
<protein>
    <recommendedName>
        <fullName evidence="11">Isopentenyl-diphosphate delta-isomerase</fullName>
        <shortName evidence="11">IPP isomerase</shortName>
        <ecNumber evidence="11">5.3.3.2</ecNumber>
    </recommendedName>
    <alternativeName>
        <fullName evidence="11">Isopentenyl diphosphate:dimethylallyl diphosphate isomerase</fullName>
    </alternativeName>
    <alternativeName>
        <fullName evidence="11">Isopentenyl pyrophosphate isomerase</fullName>
    </alternativeName>
    <alternativeName>
        <fullName evidence="11">Type 2 isopentenyl diphosphate isomerase</fullName>
        <shortName evidence="11">IDI-2</shortName>
    </alternativeName>
</protein>
<comment type="similarity">
    <text evidence="11">Belongs to the IPP isomerase type 2 family.</text>
</comment>
<feature type="binding site" evidence="11">
    <location>
        <position position="211"/>
    </location>
    <ligand>
        <name>FMN</name>
        <dbReference type="ChEBI" id="CHEBI:58210"/>
    </ligand>
</feature>
<feature type="binding site" evidence="11">
    <location>
        <begin position="307"/>
        <end position="308"/>
    </location>
    <ligand>
        <name>FMN</name>
        <dbReference type="ChEBI" id="CHEBI:58210"/>
    </ligand>
</feature>
<feature type="binding site" evidence="11">
    <location>
        <position position="179"/>
    </location>
    <ligand>
        <name>substrate</name>
    </ligand>
</feature>
<feature type="binding site" evidence="11">
    <location>
        <position position="180"/>
    </location>
    <ligand>
        <name>Mg(2+)</name>
        <dbReference type="ChEBI" id="CHEBI:18420"/>
    </ligand>
</feature>
<evidence type="ECO:0000256" key="10">
    <source>
        <dbReference type="ARBA" id="ARBA00025810"/>
    </source>
</evidence>
<keyword evidence="7 11" id="KW-0521">NADP</keyword>
<evidence type="ECO:0000256" key="8">
    <source>
        <dbReference type="ARBA" id="ARBA00023229"/>
    </source>
</evidence>
<comment type="caution">
    <text evidence="11">Lacks conserved residue(s) required for the propagation of feature annotation.</text>
</comment>
<keyword evidence="5 11" id="KW-0479">Metal-binding</keyword>
<comment type="subcellular location">
    <subcellularLocation>
        <location evidence="11">Cytoplasm</location>
    </subcellularLocation>
</comment>
<dbReference type="GO" id="GO:0010181">
    <property type="term" value="F:FMN binding"/>
    <property type="evidence" value="ECO:0007669"/>
    <property type="project" value="UniProtKB-UniRule"/>
</dbReference>
<evidence type="ECO:0000256" key="5">
    <source>
        <dbReference type="ARBA" id="ARBA00022723"/>
    </source>
</evidence>
<dbReference type="AlphaFoldDB" id="A0A0S6UDE4"/>
<feature type="binding site" evidence="11">
    <location>
        <begin position="90"/>
        <end position="92"/>
    </location>
    <ligand>
        <name>FMN</name>
        <dbReference type="ChEBI" id="CHEBI:58210"/>
    </ligand>
</feature>
<keyword evidence="8 11" id="KW-0414">Isoprene biosynthesis</keyword>
<comment type="catalytic activity">
    <reaction evidence="11">
        <text>isopentenyl diphosphate = dimethylallyl diphosphate</text>
        <dbReference type="Rhea" id="RHEA:23284"/>
        <dbReference type="ChEBI" id="CHEBI:57623"/>
        <dbReference type="ChEBI" id="CHEBI:128769"/>
        <dbReference type="EC" id="5.3.3.2"/>
    </reaction>
</comment>
<sequence>MAISLRRINLQTNNATCEGRKLSLNEREYIGRGRRKLEHLRFFQEDSKGSNGLEDVHLVHQALPELNWSDIDLTCRWLGKTLAAPFIINALTGGPPETLAINAALARVARRTGIALAVGSQRAGLENKEWRESFTVVRRENANGLILANIGAGNSPADAGEAVAMIAADGLQVHLNAAQELIMPEGDRAFRGWLENIRGMVNTLGVPVIAKEVGFGLSRETALQLYQAGVRIMDVGGRGGTNFAAIEERRRGRSVAALAGWGLSTAVSILEIRELGLPVEVVATGGIRSALDAARALALGAKIVGAAGYFLKILLEQGEDALTEEILQWQEDLKRICLLTGCTTPAELATKPVVITGETRAWLEGRQRH</sequence>
<feature type="binding site" evidence="11">
    <location>
        <position position="120"/>
    </location>
    <ligand>
        <name>FMN</name>
        <dbReference type="ChEBI" id="CHEBI:58210"/>
    </ligand>
</feature>
<comment type="cofactor">
    <cofactor evidence="11">
        <name>NADPH</name>
        <dbReference type="ChEBI" id="CHEBI:57783"/>
    </cofactor>
</comment>
<dbReference type="GO" id="GO:0070402">
    <property type="term" value="F:NADPH binding"/>
    <property type="evidence" value="ECO:0007669"/>
    <property type="project" value="UniProtKB-UniRule"/>
</dbReference>
<feature type="binding site" evidence="11">
    <location>
        <begin position="120"/>
        <end position="122"/>
    </location>
    <ligand>
        <name>substrate</name>
    </ligand>
</feature>
<keyword evidence="4 11" id="KW-0288">FMN</keyword>
<comment type="cofactor">
    <cofactor evidence="1 11">
        <name>FMN</name>
        <dbReference type="ChEBI" id="CHEBI:58210"/>
    </cofactor>
</comment>
<gene>
    <name evidence="11" type="primary">fni</name>
    <name evidence="13" type="ORF">MTY_2452</name>
</gene>
<keyword evidence="6 11" id="KW-0460">Magnesium</keyword>
<keyword evidence="3 11" id="KW-0285">Flavoprotein</keyword>
<dbReference type="GO" id="GO:0016491">
    <property type="term" value="F:oxidoreductase activity"/>
    <property type="evidence" value="ECO:0007669"/>
    <property type="project" value="InterPro"/>
</dbReference>
<evidence type="ECO:0000256" key="7">
    <source>
        <dbReference type="ARBA" id="ARBA00022857"/>
    </source>
</evidence>
<proteinExistence type="inferred from homology"/>
<comment type="function">
    <text evidence="11">Involved in the biosynthesis of isoprenoids. Catalyzes the 1,3-allylic rearrangement of the homoallylic substrate isopentenyl (IPP) to its allylic isomer, dimethylallyl diphosphate (DMAPP).</text>
</comment>
<dbReference type="GO" id="GO:0004452">
    <property type="term" value="F:isopentenyl-diphosphate delta-isomerase activity"/>
    <property type="evidence" value="ECO:0007669"/>
    <property type="project" value="UniProtKB-UniRule"/>
</dbReference>
<dbReference type="Gene3D" id="3.20.20.70">
    <property type="entry name" value="Aldolase class I"/>
    <property type="match status" value="1"/>
</dbReference>
<keyword evidence="2 11" id="KW-0963">Cytoplasm</keyword>
<feature type="binding site" evidence="11">
    <location>
        <begin position="286"/>
        <end position="288"/>
    </location>
    <ligand>
        <name>FMN</name>
        <dbReference type="ChEBI" id="CHEBI:58210"/>
    </ligand>
</feature>
<feature type="binding site" evidence="11">
    <location>
        <position position="149"/>
    </location>
    <ligand>
        <name>FMN</name>
        <dbReference type="ChEBI" id="CHEBI:58210"/>
    </ligand>
</feature>
<dbReference type="PANTHER" id="PTHR43665">
    <property type="entry name" value="ISOPENTENYL-DIPHOSPHATE DELTA-ISOMERASE"/>
    <property type="match status" value="1"/>
</dbReference>
<evidence type="ECO:0000313" key="13">
    <source>
        <dbReference type="EMBL" id="GAF27111.1"/>
    </source>
</evidence>
<feature type="binding site" evidence="11">
    <location>
        <position position="241"/>
    </location>
    <ligand>
        <name>FMN</name>
        <dbReference type="ChEBI" id="CHEBI:58210"/>
    </ligand>
</feature>
<feature type="domain" description="FMN-dependent dehydrogenase" evidence="12">
    <location>
        <begin position="195"/>
        <end position="351"/>
    </location>
</feature>
<dbReference type="EMBL" id="DF238840">
    <property type="protein sequence ID" value="GAF27111.1"/>
    <property type="molecule type" value="Genomic_DNA"/>
</dbReference>
<evidence type="ECO:0000256" key="3">
    <source>
        <dbReference type="ARBA" id="ARBA00022630"/>
    </source>
</evidence>
<evidence type="ECO:0000259" key="12">
    <source>
        <dbReference type="Pfam" id="PF01070"/>
    </source>
</evidence>
<evidence type="ECO:0000256" key="9">
    <source>
        <dbReference type="ARBA" id="ARBA00023235"/>
    </source>
</evidence>
<comment type="cofactor">
    <cofactor evidence="11">
        <name>Mg(2+)</name>
        <dbReference type="ChEBI" id="CHEBI:18420"/>
    </cofactor>
</comment>
<name>A0A0S6UDE4_NEOTH</name>
<evidence type="ECO:0000256" key="6">
    <source>
        <dbReference type="ARBA" id="ARBA00022842"/>
    </source>
</evidence>
<dbReference type="SUPFAM" id="SSF51395">
    <property type="entry name" value="FMN-linked oxidoreductases"/>
    <property type="match status" value="1"/>
</dbReference>
<evidence type="ECO:0000256" key="2">
    <source>
        <dbReference type="ARBA" id="ARBA00022490"/>
    </source>
</evidence>
<comment type="subunit">
    <text evidence="10 11">Homooctamer. Dimer of tetramers.</text>
</comment>
<dbReference type="PANTHER" id="PTHR43665:SF1">
    <property type="entry name" value="ISOPENTENYL-DIPHOSPHATE DELTA-ISOMERASE"/>
    <property type="match status" value="1"/>
</dbReference>
<dbReference type="PIRSF" id="PIRSF003314">
    <property type="entry name" value="IPP_isomerase"/>
    <property type="match status" value="1"/>
</dbReference>
<dbReference type="InterPro" id="IPR011179">
    <property type="entry name" value="IPdP_isomerase"/>
</dbReference>
<dbReference type="InterPro" id="IPR000262">
    <property type="entry name" value="FMN-dep_DH"/>
</dbReference>
<feature type="binding site" evidence="11">
    <location>
        <begin position="35"/>
        <end position="36"/>
    </location>
    <ligand>
        <name>substrate</name>
    </ligand>
</feature>
<dbReference type="EC" id="5.3.3.2" evidence="11"/>
<dbReference type="GO" id="GO:0005737">
    <property type="term" value="C:cytoplasm"/>
    <property type="evidence" value="ECO:0007669"/>
    <property type="project" value="UniProtKB-SubCell"/>
</dbReference>
<evidence type="ECO:0000256" key="4">
    <source>
        <dbReference type="ARBA" id="ARBA00022643"/>
    </source>
</evidence>
<accession>A0A0S6UDE4</accession>
<organism evidence="13">
    <name type="scientific">Moorella thermoacetica Y72</name>
    <dbReference type="NCBI Taxonomy" id="1325331"/>
    <lineage>
        <taxon>Bacteria</taxon>
        <taxon>Bacillati</taxon>
        <taxon>Bacillota</taxon>
        <taxon>Clostridia</taxon>
        <taxon>Neomoorellales</taxon>
        <taxon>Neomoorellaceae</taxon>
        <taxon>Neomoorella</taxon>
    </lineage>
</organism>